<proteinExistence type="predicted"/>
<keyword evidence="3" id="KW-1185">Reference proteome</keyword>
<dbReference type="EMBL" id="JAALLS010000011">
    <property type="protein sequence ID" value="NGP88587.1"/>
    <property type="molecule type" value="Genomic_DNA"/>
</dbReference>
<accession>A0A6M1T3C8</accession>
<keyword evidence="1" id="KW-1133">Transmembrane helix</keyword>
<comment type="caution">
    <text evidence="2">The sequence shown here is derived from an EMBL/GenBank/DDBJ whole genome shotgun (WGS) entry which is preliminary data.</text>
</comment>
<feature type="transmembrane region" description="Helical" evidence="1">
    <location>
        <begin position="12"/>
        <end position="29"/>
    </location>
</feature>
<keyword evidence="1" id="KW-0472">Membrane</keyword>
<name>A0A6M1T3C8_9BACT</name>
<dbReference type="Proteomes" id="UP000479132">
    <property type="component" value="Unassembled WGS sequence"/>
</dbReference>
<dbReference type="RefSeq" id="WP_165268482.1">
    <property type="nucleotide sequence ID" value="NZ_JAALLS010000011.1"/>
</dbReference>
<organism evidence="2 3">
    <name type="scientific">Fodinibius halophilus</name>
    <dbReference type="NCBI Taxonomy" id="1736908"/>
    <lineage>
        <taxon>Bacteria</taxon>
        <taxon>Pseudomonadati</taxon>
        <taxon>Balneolota</taxon>
        <taxon>Balneolia</taxon>
        <taxon>Balneolales</taxon>
        <taxon>Balneolaceae</taxon>
        <taxon>Fodinibius</taxon>
    </lineage>
</organism>
<evidence type="ECO:0000256" key="1">
    <source>
        <dbReference type="SAM" id="Phobius"/>
    </source>
</evidence>
<protein>
    <submittedName>
        <fullName evidence="2">Uncharacterized protein</fullName>
    </submittedName>
</protein>
<gene>
    <name evidence="2" type="ORF">G3569_09485</name>
</gene>
<keyword evidence="1" id="KW-0812">Transmembrane</keyword>
<evidence type="ECO:0000313" key="2">
    <source>
        <dbReference type="EMBL" id="NGP88587.1"/>
    </source>
</evidence>
<evidence type="ECO:0000313" key="3">
    <source>
        <dbReference type="Proteomes" id="UP000479132"/>
    </source>
</evidence>
<dbReference type="AlphaFoldDB" id="A0A6M1T3C8"/>
<reference evidence="2 3" key="1">
    <citation type="submission" date="2020-02" db="EMBL/GenBank/DDBJ databases">
        <title>Aliifodinibius halophilus 2W32, complete genome.</title>
        <authorList>
            <person name="Li Y."/>
            <person name="Wu S."/>
        </authorList>
    </citation>
    <scope>NUCLEOTIDE SEQUENCE [LARGE SCALE GENOMIC DNA]</scope>
    <source>
        <strain evidence="2 3">2W32</strain>
    </source>
</reference>
<sequence>MKKIIAEKTGFILGYMLLMIPTYILPYFGSNSVLMGSATSGLNPGFWVHLLCLAGLIYIAKQRTINLNKDYLYIFPVIATFFDLTPVLSSIPLVPTVMHILTLILGIALEETTNVAAESAPVTD</sequence>
<feature type="transmembrane region" description="Helical" evidence="1">
    <location>
        <begin position="71"/>
        <end position="91"/>
    </location>
</feature>
<feature type="transmembrane region" description="Helical" evidence="1">
    <location>
        <begin position="41"/>
        <end position="59"/>
    </location>
</feature>